<proteinExistence type="inferred from homology"/>
<dbReference type="Pfam" id="PF13361">
    <property type="entry name" value="UvrD_C"/>
    <property type="match status" value="1"/>
</dbReference>
<dbReference type="Pfam" id="PF00580">
    <property type="entry name" value="UvrD-helicase"/>
    <property type="match status" value="1"/>
</dbReference>
<evidence type="ECO:0000256" key="4">
    <source>
        <dbReference type="ARBA" id="ARBA00022763"/>
    </source>
</evidence>
<evidence type="ECO:0000256" key="6">
    <source>
        <dbReference type="ARBA" id="ARBA00022806"/>
    </source>
</evidence>
<dbReference type="InterPro" id="IPR000212">
    <property type="entry name" value="DNA_helicase_UvrD/REP"/>
</dbReference>
<evidence type="ECO:0000256" key="9">
    <source>
        <dbReference type="ARBA" id="ARBA00023125"/>
    </source>
</evidence>
<gene>
    <name evidence="18" type="ORF">A2261_03855</name>
</gene>
<dbReference type="CDD" id="cd17932">
    <property type="entry name" value="DEXQc_UvrD"/>
    <property type="match status" value="1"/>
</dbReference>
<dbReference type="InterPro" id="IPR011335">
    <property type="entry name" value="Restrct_endonuc-II-like"/>
</dbReference>
<dbReference type="InterPro" id="IPR027417">
    <property type="entry name" value="P-loop_NTPase"/>
</dbReference>
<dbReference type="EC" id="5.6.2.4" evidence="13"/>
<dbReference type="PROSITE" id="PS51217">
    <property type="entry name" value="UVRD_HELICASE_CTER"/>
    <property type="match status" value="1"/>
</dbReference>
<evidence type="ECO:0000256" key="14">
    <source>
        <dbReference type="ARBA" id="ARBA00048988"/>
    </source>
</evidence>
<dbReference type="PANTHER" id="PTHR11070:SF2">
    <property type="entry name" value="ATP-DEPENDENT DNA HELICASE SRS2"/>
    <property type="match status" value="1"/>
</dbReference>
<feature type="binding site" evidence="15">
    <location>
        <begin position="23"/>
        <end position="30"/>
    </location>
    <ligand>
        <name>ATP</name>
        <dbReference type="ChEBI" id="CHEBI:30616"/>
    </ligand>
</feature>
<evidence type="ECO:0000256" key="12">
    <source>
        <dbReference type="ARBA" id="ARBA00034617"/>
    </source>
</evidence>
<evidence type="ECO:0000256" key="1">
    <source>
        <dbReference type="ARBA" id="ARBA00009922"/>
    </source>
</evidence>
<evidence type="ECO:0000313" key="19">
    <source>
        <dbReference type="Proteomes" id="UP000177803"/>
    </source>
</evidence>
<dbReference type="GO" id="GO:0043138">
    <property type="term" value="F:3'-5' DNA helicase activity"/>
    <property type="evidence" value="ECO:0007669"/>
    <property type="project" value="UniProtKB-EC"/>
</dbReference>
<organism evidence="18 19">
    <name type="scientific">Candidatus Magasanikbacteria bacterium RIFOXYA2_FULL_44_8</name>
    <dbReference type="NCBI Taxonomy" id="1798696"/>
    <lineage>
        <taxon>Bacteria</taxon>
        <taxon>Candidatus Magasanikiibacteriota</taxon>
    </lineage>
</organism>
<evidence type="ECO:0000256" key="13">
    <source>
        <dbReference type="ARBA" id="ARBA00034808"/>
    </source>
</evidence>
<dbReference type="GO" id="GO:0003677">
    <property type="term" value="F:DNA binding"/>
    <property type="evidence" value="ECO:0007669"/>
    <property type="project" value="UniProtKB-KW"/>
</dbReference>
<dbReference type="GO" id="GO:0005524">
    <property type="term" value="F:ATP binding"/>
    <property type="evidence" value="ECO:0007669"/>
    <property type="project" value="UniProtKB-UniRule"/>
</dbReference>
<feature type="domain" description="UvrD-like helicase C-terminal" evidence="17">
    <location>
        <begin position="301"/>
        <end position="596"/>
    </location>
</feature>
<evidence type="ECO:0000259" key="16">
    <source>
        <dbReference type="PROSITE" id="PS51198"/>
    </source>
</evidence>
<evidence type="ECO:0000256" key="11">
    <source>
        <dbReference type="ARBA" id="ARBA00023235"/>
    </source>
</evidence>
<keyword evidence="3 15" id="KW-0547">Nucleotide-binding</keyword>
<dbReference type="InterPro" id="IPR011604">
    <property type="entry name" value="PDDEXK-like_dom_sf"/>
</dbReference>
<evidence type="ECO:0000313" key="18">
    <source>
        <dbReference type="EMBL" id="OGH83781.1"/>
    </source>
</evidence>
<dbReference type="Pfam" id="PF12705">
    <property type="entry name" value="PDDEXK_1"/>
    <property type="match status" value="1"/>
</dbReference>
<keyword evidence="7" id="KW-0269">Exonuclease</keyword>
<keyword evidence="10" id="KW-0234">DNA repair</keyword>
<dbReference type="InterPro" id="IPR014016">
    <property type="entry name" value="UvrD-like_ATP-bd"/>
</dbReference>
<dbReference type="InterPro" id="IPR014017">
    <property type="entry name" value="DNA_helicase_UvrD-like_C"/>
</dbReference>
<dbReference type="Proteomes" id="UP000177803">
    <property type="component" value="Unassembled WGS sequence"/>
</dbReference>
<dbReference type="Gene3D" id="1.10.10.160">
    <property type="match status" value="1"/>
</dbReference>
<reference evidence="18 19" key="1">
    <citation type="journal article" date="2016" name="Nat. Commun.">
        <title>Thousands of microbial genomes shed light on interconnected biogeochemical processes in an aquifer system.</title>
        <authorList>
            <person name="Anantharaman K."/>
            <person name="Brown C.T."/>
            <person name="Hug L.A."/>
            <person name="Sharon I."/>
            <person name="Castelle C.J."/>
            <person name="Probst A.J."/>
            <person name="Thomas B.C."/>
            <person name="Singh A."/>
            <person name="Wilkins M.J."/>
            <person name="Karaoz U."/>
            <person name="Brodie E.L."/>
            <person name="Williams K.H."/>
            <person name="Hubbard S.S."/>
            <person name="Banfield J.F."/>
        </authorList>
    </citation>
    <scope>NUCLEOTIDE SEQUENCE [LARGE SCALE GENOMIC DNA]</scope>
</reference>
<dbReference type="PROSITE" id="PS51198">
    <property type="entry name" value="UVRD_HELICASE_ATP_BIND"/>
    <property type="match status" value="1"/>
</dbReference>
<dbReference type="AlphaFoldDB" id="A0A1F6NIR8"/>
<dbReference type="GO" id="GO:0004527">
    <property type="term" value="F:exonuclease activity"/>
    <property type="evidence" value="ECO:0007669"/>
    <property type="project" value="UniProtKB-KW"/>
</dbReference>
<dbReference type="InterPro" id="IPR038726">
    <property type="entry name" value="PDDEXK_AddAB-type"/>
</dbReference>
<comment type="catalytic activity">
    <reaction evidence="12">
        <text>Couples ATP hydrolysis with the unwinding of duplex DNA by translocating in the 3'-5' direction.</text>
        <dbReference type="EC" id="5.6.2.4"/>
    </reaction>
</comment>
<evidence type="ECO:0000256" key="10">
    <source>
        <dbReference type="ARBA" id="ARBA00023204"/>
    </source>
</evidence>
<comment type="caution">
    <text evidence="18">The sequence shown here is derived from an EMBL/GenBank/DDBJ whole genome shotgun (WGS) entry which is preliminary data.</text>
</comment>
<evidence type="ECO:0000256" key="7">
    <source>
        <dbReference type="ARBA" id="ARBA00022839"/>
    </source>
</evidence>
<dbReference type="PANTHER" id="PTHR11070">
    <property type="entry name" value="UVRD / RECB / PCRA DNA HELICASE FAMILY MEMBER"/>
    <property type="match status" value="1"/>
</dbReference>
<evidence type="ECO:0000256" key="3">
    <source>
        <dbReference type="ARBA" id="ARBA00022741"/>
    </source>
</evidence>
<comment type="catalytic activity">
    <reaction evidence="14">
        <text>ATP + H2O = ADP + phosphate + H(+)</text>
        <dbReference type="Rhea" id="RHEA:13065"/>
        <dbReference type="ChEBI" id="CHEBI:15377"/>
        <dbReference type="ChEBI" id="CHEBI:15378"/>
        <dbReference type="ChEBI" id="CHEBI:30616"/>
        <dbReference type="ChEBI" id="CHEBI:43474"/>
        <dbReference type="ChEBI" id="CHEBI:456216"/>
        <dbReference type="EC" id="5.6.2.4"/>
    </reaction>
</comment>
<dbReference type="Gene3D" id="3.40.50.300">
    <property type="entry name" value="P-loop containing nucleotide triphosphate hydrolases"/>
    <property type="match status" value="2"/>
</dbReference>
<dbReference type="Gene3D" id="1.10.486.10">
    <property type="entry name" value="PCRA, domain 4"/>
    <property type="match status" value="1"/>
</dbReference>
<sequence length="983" mass="112905">MNNLNSAQKQAVEHVSGALLIVAGAGTGKTTVITQKIAYLIEQKFATPEQILALTFTDKAAGEMQERVDKLVSLGYTEIQISTFHAFCQRLLENHALDIGLPNQFKMLAETDAWMLVRKNLHKFNLDYYRPLGNPAKHIHELLKHFSKCKDELITPEEYLEHAQSARLNKDEAEVGEKDRVEEVANAYHTYNQLLLEKNALDFGDLIFYTIKLLRERPNILKILQEKYRYVLVDEFQDVNWAQYQLVQMIAEKGGQLTVVGDDDQSIYAFRGASVSNIMRFKEDYPAATEIVLTENFRSNQEILDQAYESIQNNNPDRLEVKLKLNKKLVAKNDSVKQKNTVAHIHADTLDNEAKQVVEEIARLKSINADVVWDDFAILVRANTHADPFIARLETAKIPYEFMASAGLYRQPIILDCINFLKLVDNYHESTAIFRLLNAPFWKFSENDLQIITSHAKKKTVSYYEALKYADTLGISSDGQKIATKLSELIAAGMQNARNEKTSVVLYKFLTDSGYMEYLTREENAGNRAVIRQIYQLKQFFDYVQNLETLNPDSAHVAGFLEYFQMVIESGEKGELYQPKDTPDSVNIMTVHAAKGLEFKYVFVVNLVEDRFPSRNRGEAIEIPLDLIKEQLPEGDSHFQEERRLFYVAATRAKERLYFTSAGDYGGARAKKISRFLDEIGYKVIPPNKSVEKITDKIQPCIQSQKESFGKFVYELPSAFSFSQIRAYDTCPYQYKLANILHLPTKGSASFSFGQTIHGTLQEFYTRVQQLNSIQQDSLFDAPTKKSLGLKKSGTKVPTLDEMLAIYEQKWITDWYKDKIQREKYFEEGKKLLKTFYKNNETNWAIPARLEGWFNIKINGHSVRGRIDRIDQLPDGTLEIVDYKTGKSKEKLESDDKDQLLLYQIATTELAEYNTLGKVQKLTFYYLNDDARLTFLGTDKEIAKIQDKISTVIDKILARDFVPTPSEYTCKHCDFYDICEFRI</sequence>
<keyword evidence="2" id="KW-0540">Nuclease</keyword>
<evidence type="ECO:0000256" key="5">
    <source>
        <dbReference type="ARBA" id="ARBA00022801"/>
    </source>
</evidence>
<keyword evidence="9" id="KW-0238">DNA-binding</keyword>
<keyword evidence="11" id="KW-0413">Isomerase</keyword>
<feature type="domain" description="UvrD-like helicase ATP-binding" evidence="16">
    <location>
        <begin position="2"/>
        <end position="300"/>
    </location>
</feature>
<name>A0A1F6NIR8_9BACT</name>
<keyword evidence="8 15" id="KW-0067">ATP-binding</keyword>
<evidence type="ECO:0000256" key="8">
    <source>
        <dbReference type="ARBA" id="ARBA00022840"/>
    </source>
</evidence>
<accession>A0A1F6NIR8</accession>
<protein>
    <recommendedName>
        <fullName evidence="13">DNA 3'-5' helicase</fullName>
        <ecNumber evidence="13">5.6.2.4</ecNumber>
    </recommendedName>
</protein>
<keyword evidence="5 15" id="KW-0378">Hydrolase</keyword>
<evidence type="ECO:0000259" key="17">
    <source>
        <dbReference type="PROSITE" id="PS51217"/>
    </source>
</evidence>
<dbReference type="SUPFAM" id="SSF52980">
    <property type="entry name" value="Restriction endonuclease-like"/>
    <property type="match status" value="1"/>
</dbReference>
<dbReference type="SUPFAM" id="SSF52540">
    <property type="entry name" value="P-loop containing nucleoside triphosphate hydrolases"/>
    <property type="match status" value="1"/>
</dbReference>
<evidence type="ECO:0000256" key="15">
    <source>
        <dbReference type="PROSITE-ProRule" id="PRU00560"/>
    </source>
</evidence>
<keyword evidence="6 15" id="KW-0347">Helicase</keyword>
<comment type="similarity">
    <text evidence="1">Belongs to the helicase family. UvrD subfamily.</text>
</comment>
<dbReference type="Gene3D" id="3.90.320.10">
    <property type="match status" value="1"/>
</dbReference>
<dbReference type="EMBL" id="MFQR01000064">
    <property type="protein sequence ID" value="OGH83781.1"/>
    <property type="molecule type" value="Genomic_DNA"/>
</dbReference>
<evidence type="ECO:0000256" key="2">
    <source>
        <dbReference type="ARBA" id="ARBA00022722"/>
    </source>
</evidence>
<dbReference type="InterPro" id="IPR013986">
    <property type="entry name" value="DExx_box_DNA_helicase_dom_sf"/>
</dbReference>
<keyword evidence="4" id="KW-0227">DNA damage</keyword>
<dbReference type="GO" id="GO:0000725">
    <property type="term" value="P:recombinational repair"/>
    <property type="evidence" value="ECO:0007669"/>
    <property type="project" value="TreeGrafter"/>
</dbReference>